<reference evidence="1" key="2">
    <citation type="journal article" date="2007" name="Science">
        <title>Draft genome sequence of the sexually transmitted pathogen Trichomonas vaginalis.</title>
        <authorList>
            <person name="Carlton J.M."/>
            <person name="Hirt R.P."/>
            <person name="Silva J.C."/>
            <person name="Delcher A.L."/>
            <person name="Schatz M."/>
            <person name="Zhao Q."/>
            <person name="Wortman J.R."/>
            <person name="Bidwell S.L."/>
            <person name="Alsmark U.C.M."/>
            <person name="Besteiro S."/>
            <person name="Sicheritz-Ponten T."/>
            <person name="Noel C.J."/>
            <person name="Dacks J.B."/>
            <person name="Foster P.G."/>
            <person name="Simillion C."/>
            <person name="Van de Peer Y."/>
            <person name="Miranda-Saavedra D."/>
            <person name="Barton G.J."/>
            <person name="Westrop G.D."/>
            <person name="Mueller S."/>
            <person name="Dessi D."/>
            <person name="Fiori P.L."/>
            <person name="Ren Q."/>
            <person name="Paulsen I."/>
            <person name="Zhang H."/>
            <person name="Bastida-Corcuera F.D."/>
            <person name="Simoes-Barbosa A."/>
            <person name="Brown M.T."/>
            <person name="Hayes R.D."/>
            <person name="Mukherjee M."/>
            <person name="Okumura C.Y."/>
            <person name="Schneider R."/>
            <person name="Smith A.J."/>
            <person name="Vanacova S."/>
            <person name="Villalvazo M."/>
            <person name="Haas B.J."/>
            <person name="Pertea M."/>
            <person name="Feldblyum T.V."/>
            <person name="Utterback T.R."/>
            <person name="Shu C.L."/>
            <person name="Osoegawa K."/>
            <person name="de Jong P.J."/>
            <person name="Hrdy I."/>
            <person name="Horvathova L."/>
            <person name="Zubacova Z."/>
            <person name="Dolezal P."/>
            <person name="Malik S.B."/>
            <person name="Logsdon J.M. Jr."/>
            <person name="Henze K."/>
            <person name="Gupta A."/>
            <person name="Wang C.C."/>
            <person name="Dunne R.L."/>
            <person name="Upcroft J.A."/>
            <person name="Upcroft P."/>
            <person name="White O."/>
            <person name="Salzberg S.L."/>
            <person name="Tang P."/>
            <person name="Chiu C.-H."/>
            <person name="Lee Y.-S."/>
            <person name="Embley T.M."/>
            <person name="Coombs G.H."/>
            <person name="Mottram J.C."/>
            <person name="Tachezy J."/>
            <person name="Fraser-Liggett C.M."/>
            <person name="Johnson P.J."/>
        </authorList>
    </citation>
    <scope>NUCLEOTIDE SEQUENCE [LARGE SCALE GENOMIC DNA]</scope>
    <source>
        <strain evidence="1">G3</strain>
    </source>
</reference>
<dbReference type="InterPro" id="IPR036770">
    <property type="entry name" value="Ankyrin_rpt-contain_sf"/>
</dbReference>
<dbReference type="EMBL" id="DS113557">
    <property type="protein sequence ID" value="EAY01757.1"/>
    <property type="molecule type" value="Genomic_DNA"/>
</dbReference>
<evidence type="ECO:0000313" key="1">
    <source>
        <dbReference type="EMBL" id="EAY01757.1"/>
    </source>
</evidence>
<evidence type="ECO:0000313" key="2">
    <source>
        <dbReference type="Proteomes" id="UP000001542"/>
    </source>
</evidence>
<accession>A2EZX3</accession>
<reference evidence="1" key="1">
    <citation type="submission" date="2006-10" db="EMBL/GenBank/DDBJ databases">
        <authorList>
            <person name="Amadeo P."/>
            <person name="Zhao Q."/>
            <person name="Wortman J."/>
            <person name="Fraser-Liggett C."/>
            <person name="Carlton J."/>
        </authorList>
    </citation>
    <scope>NUCLEOTIDE SEQUENCE</scope>
    <source>
        <strain evidence="1">G3</strain>
    </source>
</reference>
<name>A2EZX3_TRIV3</name>
<proteinExistence type="predicted"/>
<dbReference type="VEuPathDB" id="TrichDB:TVAGG3_0145140"/>
<dbReference type="AlphaFoldDB" id="A2EZX3"/>
<dbReference type="InParanoid" id="A2EZX3"/>
<dbReference type="Proteomes" id="UP000001542">
    <property type="component" value="Unassembled WGS sequence"/>
</dbReference>
<keyword evidence="2" id="KW-1185">Reference proteome</keyword>
<dbReference type="Gene3D" id="1.25.40.20">
    <property type="entry name" value="Ankyrin repeat-containing domain"/>
    <property type="match status" value="1"/>
</dbReference>
<gene>
    <name evidence="1" type="ORF">TVAG_111140</name>
</gene>
<dbReference type="SMR" id="A2EZX3"/>
<sequence length="205" mass="24449">MIESYNLDLLNFVLQQTDLILDPLDYYQFIVRNYNLEAALLFHRNGKVITPWCAAFPMTESLFNNIYQFSVPQQKILLECMWYSHDIIWIQTLLKKYQQWWKMPDLLTLFNKAIEFKEFPLFNILLRNYVNINELDRNGHLPIVVATEFKDNLIYAKKLLDYNADIMKPDQNGTTMVDVIKSDQSAYDDLIHYILYVKKLNVKFS</sequence>
<protein>
    <submittedName>
        <fullName evidence="1">Uncharacterized protein</fullName>
    </submittedName>
</protein>
<organism evidence="1 2">
    <name type="scientific">Trichomonas vaginalis (strain ATCC PRA-98 / G3)</name>
    <dbReference type="NCBI Taxonomy" id="412133"/>
    <lineage>
        <taxon>Eukaryota</taxon>
        <taxon>Metamonada</taxon>
        <taxon>Parabasalia</taxon>
        <taxon>Trichomonadida</taxon>
        <taxon>Trichomonadidae</taxon>
        <taxon>Trichomonas</taxon>
    </lineage>
</organism>
<dbReference type="SUPFAM" id="SSF48403">
    <property type="entry name" value="Ankyrin repeat"/>
    <property type="match status" value="1"/>
</dbReference>
<dbReference type="VEuPathDB" id="TrichDB:TVAG_111140"/>